<proteinExistence type="predicted"/>
<sequence length="170" mass="18472">MAGKVVRLRPRRHDAIAEALQLALELPLGLQQSSLDDLAEALGRYEPASTWTYTMISREQQRLVVKLINAGPKPAITSRVWLVVLSHIQLETGEIMAGRARIAEDAETTPQEASRALSRLADMGALSRLRPGRYAINPHVGWAGSLAKREAAAKDASSLRVMEGGRGTPT</sequence>
<evidence type="ECO:0000313" key="2">
    <source>
        <dbReference type="Proteomes" id="UP000295023"/>
    </source>
</evidence>
<dbReference type="OrthoDB" id="7876596at2"/>
<dbReference type="Proteomes" id="UP000295023">
    <property type="component" value="Unassembled WGS sequence"/>
</dbReference>
<protein>
    <recommendedName>
        <fullName evidence="3">Plasmid replication protein RepL domain-containing protein</fullName>
    </recommendedName>
</protein>
<accession>A0A4R4D263</accession>
<reference evidence="1 2" key="1">
    <citation type="submission" date="2019-03" db="EMBL/GenBank/DDBJ databases">
        <title>Paracraurococcus aquatilis NE82 genome sequence.</title>
        <authorList>
            <person name="Zhao Y."/>
            <person name="Du Z."/>
        </authorList>
    </citation>
    <scope>NUCLEOTIDE SEQUENCE [LARGE SCALE GENOMIC DNA]</scope>
    <source>
        <strain evidence="1 2">NE82</strain>
    </source>
</reference>
<gene>
    <name evidence="1" type="ORF">EXY23_26350</name>
</gene>
<comment type="caution">
    <text evidence="1">The sequence shown here is derived from an EMBL/GenBank/DDBJ whole genome shotgun (WGS) entry which is preliminary data.</text>
</comment>
<dbReference type="RefSeq" id="WP_132297280.1">
    <property type="nucleotide sequence ID" value="NZ_SKBM01000050.1"/>
</dbReference>
<name>A0A4R4D263_9PROT</name>
<evidence type="ECO:0000313" key="1">
    <source>
        <dbReference type="EMBL" id="TCZ52258.1"/>
    </source>
</evidence>
<evidence type="ECO:0008006" key="3">
    <source>
        <dbReference type="Google" id="ProtNLM"/>
    </source>
</evidence>
<dbReference type="EMBL" id="SKBM01000050">
    <property type="protein sequence ID" value="TCZ52258.1"/>
    <property type="molecule type" value="Genomic_DNA"/>
</dbReference>
<organism evidence="1 2">
    <name type="scientific">Roseicella aquatilis</name>
    <dbReference type="NCBI Taxonomy" id="2527868"/>
    <lineage>
        <taxon>Bacteria</taxon>
        <taxon>Pseudomonadati</taxon>
        <taxon>Pseudomonadota</taxon>
        <taxon>Alphaproteobacteria</taxon>
        <taxon>Acetobacterales</taxon>
        <taxon>Roseomonadaceae</taxon>
        <taxon>Roseicella</taxon>
    </lineage>
</organism>
<keyword evidence="2" id="KW-1185">Reference proteome</keyword>
<dbReference type="AlphaFoldDB" id="A0A4R4D263"/>